<dbReference type="Proteomes" id="UP000249746">
    <property type="component" value="Unassembled WGS sequence"/>
</dbReference>
<gene>
    <name evidence="1" type="ORF">B6S12_06585</name>
</gene>
<protein>
    <submittedName>
        <fullName evidence="1">Uncharacterized protein</fullName>
    </submittedName>
</protein>
<sequence length="59" mass="6775">MNEADLKKIVANHFNLTEENITLLEEQKSICIEGVQEQLTDIELFFQQIDGLKSSHEAK</sequence>
<evidence type="ECO:0000313" key="1">
    <source>
        <dbReference type="EMBL" id="PZT47903.1"/>
    </source>
</evidence>
<dbReference type="AlphaFoldDB" id="A0A2W6PMJ4"/>
<keyword evidence="2" id="KW-1185">Reference proteome</keyword>
<name>A0A2W6PMJ4_9HELI</name>
<dbReference type="RefSeq" id="WP_111230016.1">
    <property type="nucleotide sequence ID" value="NZ_NBIU01000018.1"/>
</dbReference>
<comment type="caution">
    <text evidence="1">The sequence shown here is derived from an EMBL/GenBank/DDBJ whole genome shotgun (WGS) entry which is preliminary data.</text>
</comment>
<reference evidence="1 2" key="1">
    <citation type="submission" date="2017-03" db="EMBL/GenBank/DDBJ databases">
        <title>Genomic and clinical evidence uncovers the enterohepatic species Helicobacter valdiviensis as a potential human intestinal pathogen.</title>
        <authorList>
            <person name="Fresia P."/>
            <person name="Jara R."/>
            <person name="Sierra R."/>
            <person name="Ferres I."/>
            <person name="Greif G."/>
            <person name="Iraola G."/>
            <person name="Collado L."/>
        </authorList>
    </citation>
    <scope>NUCLEOTIDE SEQUENCE [LARGE SCALE GENOMIC DNA]</scope>
    <source>
        <strain evidence="1 2">WBE14</strain>
    </source>
</reference>
<organism evidence="1 2">
    <name type="scientific">Helicobacter valdiviensis</name>
    <dbReference type="NCBI Taxonomy" id="1458358"/>
    <lineage>
        <taxon>Bacteria</taxon>
        <taxon>Pseudomonadati</taxon>
        <taxon>Campylobacterota</taxon>
        <taxon>Epsilonproteobacteria</taxon>
        <taxon>Campylobacterales</taxon>
        <taxon>Helicobacteraceae</taxon>
        <taxon>Helicobacter</taxon>
    </lineage>
</organism>
<accession>A0A2W6PMJ4</accession>
<dbReference type="EMBL" id="NBIU01000018">
    <property type="protein sequence ID" value="PZT47903.1"/>
    <property type="molecule type" value="Genomic_DNA"/>
</dbReference>
<evidence type="ECO:0000313" key="2">
    <source>
        <dbReference type="Proteomes" id="UP000249746"/>
    </source>
</evidence>
<proteinExistence type="predicted"/>